<dbReference type="PANTHER" id="PTHR42724">
    <property type="entry name" value="TETRAACYLDISACCHARIDE 4'-KINASE"/>
    <property type="match status" value="1"/>
</dbReference>
<proteinExistence type="inferred from homology"/>
<evidence type="ECO:0000256" key="3">
    <source>
        <dbReference type="ARBA" id="ARBA00012071"/>
    </source>
</evidence>
<dbReference type="Proteomes" id="UP001595616">
    <property type="component" value="Unassembled WGS sequence"/>
</dbReference>
<organism evidence="14 15">
    <name type="scientific">Lacihabitans lacunae</name>
    <dbReference type="NCBI Taxonomy" id="1028214"/>
    <lineage>
        <taxon>Bacteria</taxon>
        <taxon>Pseudomonadati</taxon>
        <taxon>Bacteroidota</taxon>
        <taxon>Cytophagia</taxon>
        <taxon>Cytophagales</taxon>
        <taxon>Leadbetterellaceae</taxon>
        <taxon>Lacihabitans</taxon>
    </lineage>
</organism>
<evidence type="ECO:0000313" key="14">
    <source>
        <dbReference type="EMBL" id="MFC3809873.1"/>
    </source>
</evidence>
<evidence type="ECO:0000256" key="13">
    <source>
        <dbReference type="HAMAP-Rule" id="MF_00409"/>
    </source>
</evidence>
<dbReference type="InterPro" id="IPR027417">
    <property type="entry name" value="P-loop_NTPase"/>
</dbReference>
<keyword evidence="11 13" id="KW-0443">Lipid metabolism</keyword>
<keyword evidence="10 13" id="KW-0067">ATP-binding</keyword>
<dbReference type="HAMAP" id="MF_00409">
    <property type="entry name" value="LpxK"/>
    <property type="match status" value="1"/>
</dbReference>
<evidence type="ECO:0000256" key="5">
    <source>
        <dbReference type="ARBA" id="ARBA00022516"/>
    </source>
</evidence>
<evidence type="ECO:0000256" key="9">
    <source>
        <dbReference type="ARBA" id="ARBA00022777"/>
    </source>
</evidence>
<keyword evidence="6 13" id="KW-0441">Lipid A biosynthesis</keyword>
<keyword evidence="9 13" id="KW-0418">Kinase</keyword>
<dbReference type="EC" id="2.7.1.130" evidence="3 13"/>
<evidence type="ECO:0000256" key="6">
    <source>
        <dbReference type="ARBA" id="ARBA00022556"/>
    </source>
</evidence>
<dbReference type="InterPro" id="IPR003758">
    <property type="entry name" value="LpxK"/>
</dbReference>
<protein>
    <recommendedName>
        <fullName evidence="4 13">Tetraacyldisaccharide 4'-kinase</fullName>
        <ecNumber evidence="3 13">2.7.1.130</ecNumber>
    </recommendedName>
    <alternativeName>
        <fullName evidence="12 13">Lipid A 4'-kinase</fullName>
    </alternativeName>
</protein>
<dbReference type="PANTHER" id="PTHR42724:SF1">
    <property type="entry name" value="TETRAACYLDISACCHARIDE 4'-KINASE, MITOCHONDRIAL-RELATED"/>
    <property type="match status" value="1"/>
</dbReference>
<evidence type="ECO:0000256" key="8">
    <source>
        <dbReference type="ARBA" id="ARBA00022741"/>
    </source>
</evidence>
<reference evidence="15" key="1">
    <citation type="journal article" date="2019" name="Int. J. Syst. Evol. Microbiol.">
        <title>The Global Catalogue of Microorganisms (GCM) 10K type strain sequencing project: providing services to taxonomists for standard genome sequencing and annotation.</title>
        <authorList>
            <consortium name="The Broad Institute Genomics Platform"/>
            <consortium name="The Broad Institute Genome Sequencing Center for Infectious Disease"/>
            <person name="Wu L."/>
            <person name="Ma J."/>
        </authorList>
    </citation>
    <scope>NUCLEOTIDE SEQUENCE [LARGE SCALE GENOMIC DNA]</scope>
    <source>
        <strain evidence="15">CECT 7956</strain>
    </source>
</reference>
<keyword evidence="5 13" id="KW-0444">Lipid biosynthesis</keyword>
<comment type="pathway">
    <text evidence="2 13">Glycolipid biosynthesis; lipid IV(A) biosynthesis; lipid IV(A) from (3R)-3-hydroxytetradecanoyl-[acyl-carrier-protein] and UDP-N-acetyl-alpha-D-glucosamine: step 6/6.</text>
</comment>
<keyword evidence="15" id="KW-1185">Reference proteome</keyword>
<evidence type="ECO:0000256" key="2">
    <source>
        <dbReference type="ARBA" id="ARBA00004870"/>
    </source>
</evidence>
<keyword evidence="7 13" id="KW-0808">Transferase</keyword>
<gene>
    <name evidence="13 14" type="primary">lpxK</name>
    <name evidence="14" type="ORF">ACFOOI_04330</name>
</gene>
<dbReference type="EMBL" id="JBHRYQ010000001">
    <property type="protein sequence ID" value="MFC3809873.1"/>
    <property type="molecule type" value="Genomic_DNA"/>
</dbReference>
<dbReference type="Pfam" id="PF02606">
    <property type="entry name" value="LpxK"/>
    <property type="match status" value="1"/>
</dbReference>
<comment type="catalytic activity">
    <reaction evidence="13">
        <text>a lipid A disaccharide + ATP = a lipid IVA + ADP + H(+)</text>
        <dbReference type="Rhea" id="RHEA:67840"/>
        <dbReference type="ChEBI" id="CHEBI:15378"/>
        <dbReference type="ChEBI" id="CHEBI:30616"/>
        <dbReference type="ChEBI" id="CHEBI:176343"/>
        <dbReference type="ChEBI" id="CHEBI:176425"/>
        <dbReference type="ChEBI" id="CHEBI:456216"/>
        <dbReference type="EC" id="2.7.1.130"/>
    </reaction>
</comment>
<keyword evidence="8 13" id="KW-0547">Nucleotide-binding</keyword>
<comment type="similarity">
    <text evidence="13">Belongs to the LpxK family.</text>
</comment>
<sequence>MLRIILLFPFSMVYKAITSFRNLLFDLKYFKETPINIQSIGVGNLTVGGTGKTPTIAYLIEKLSDKHLAVLSRGYGRKTSGFVEIKNTSTPKEVGDEPLMLYKKYQNKAKFFVCEKRVLGYRTILEKYPETETLLLDDVFQHRHIKPQKLILLCDYSRPFFEDYLLPSGNLREAKSGAKRASVVLVTKCPNNLSEDQKKHFKTQIDTYTKAQSPVFFSEFKKSVPTNYLGEKLTAKENCIIVAALAKNEAFYEEWKDTYIINEKYFFNDHHSYTKENVLAISSENKKVITTEKDFVKIENQLSEAQKSNFYIVKLSLEVQNEEGFLNALFA</sequence>
<comment type="function">
    <text evidence="1 13">Transfers the gamma-phosphate of ATP to the 4'-position of a tetraacyldisaccharide 1-phosphate intermediate (termed DS-1-P) to form tetraacyldisaccharide 1,4'-bis-phosphate (lipid IVA).</text>
</comment>
<dbReference type="RefSeq" id="WP_379835478.1">
    <property type="nucleotide sequence ID" value="NZ_JBHRYQ010000001.1"/>
</dbReference>
<evidence type="ECO:0000256" key="4">
    <source>
        <dbReference type="ARBA" id="ARBA00016436"/>
    </source>
</evidence>
<evidence type="ECO:0000256" key="10">
    <source>
        <dbReference type="ARBA" id="ARBA00022840"/>
    </source>
</evidence>
<feature type="binding site" evidence="13">
    <location>
        <begin position="46"/>
        <end position="53"/>
    </location>
    <ligand>
        <name>ATP</name>
        <dbReference type="ChEBI" id="CHEBI:30616"/>
    </ligand>
</feature>
<dbReference type="GO" id="GO:0009029">
    <property type="term" value="F:lipid-A 4'-kinase activity"/>
    <property type="evidence" value="ECO:0007669"/>
    <property type="project" value="UniProtKB-EC"/>
</dbReference>
<accession>A0ABV7YUI1</accession>
<evidence type="ECO:0000256" key="1">
    <source>
        <dbReference type="ARBA" id="ARBA00002274"/>
    </source>
</evidence>
<name>A0ABV7YUI1_9BACT</name>
<comment type="caution">
    <text evidence="14">The sequence shown here is derived from an EMBL/GenBank/DDBJ whole genome shotgun (WGS) entry which is preliminary data.</text>
</comment>
<evidence type="ECO:0000256" key="11">
    <source>
        <dbReference type="ARBA" id="ARBA00023098"/>
    </source>
</evidence>
<dbReference type="SUPFAM" id="SSF52540">
    <property type="entry name" value="P-loop containing nucleoside triphosphate hydrolases"/>
    <property type="match status" value="1"/>
</dbReference>
<evidence type="ECO:0000256" key="12">
    <source>
        <dbReference type="ARBA" id="ARBA00029757"/>
    </source>
</evidence>
<evidence type="ECO:0000313" key="15">
    <source>
        <dbReference type="Proteomes" id="UP001595616"/>
    </source>
</evidence>
<dbReference type="NCBIfam" id="TIGR00682">
    <property type="entry name" value="lpxK"/>
    <property type="match status" value="1"/>
</dbReference>
<evidence type="ECO:0000256" key="7">
    <source>
        <dbReference type="ARBA" id="ARBA00022679"/>
    </source>
</evidence>